<proteinExistence type="predicted"/>
<feature type="transmembrane region" description="Helical" evidence="1">
    <location>
        <begin position="54"/>
        <end position="78"/>
    </location>
</feature>
<reference evidence="3" key="1">
    <citation type="journal article" date="2017" name="Nat. Microbiol.">
        <title>Global analysis of biosynthetic gene clusters reveals vast potential of secondary metabolite production in Penicillium species.</title>
        <authorList>
            <person name="Nielsen J.C."/>
            <person name="Grijseels S."/>
            <person name="Prigent S."/>
            <person name="Ji B."/>
            <person name="Dainat J."/>
            <person name="Nielsen K.F."/>
            <person name="Frisvad J.C."/>
            <person name="Workman M."/>
            <person name="Nielsen J."/>
        </authorList>
    </citation>
    <scope>NUCLEOTIDE SEQUENCE [LARGE SCALE GENOMIC DNA]</scope>
    <source>
        <strain evidence="3">IBT 24891</strain>
    </source>
</reference>
<evidence type="ECO:0000313" key="2">
    <source>
        <dbReference type="EMBL" id="OQE30113.1"/>
    </source>
</evidence>
<accession>A0A1V6TX24</accession>
<protein>
    <submittedName>
        <fullName evidence="2">Uncharacterized protein</fullName>
    </submittedName>
</protein>
<dbReference type="Proteomes" id="UP000191285">
    <property type="component" value="Unassembled WGS sequence"/>
</dbReference>
<dbReference type="OrthoDB" id="5353310at2759"/>
<sequence>MALVRDPYFWKRFSTAVHQDDQAKTQSQLDLELAVKKQPEGWLERERQKRKRSLICGFIIFFCIILVVTGGVVVWWLAKHNWLQSPEP</sequence>
<evidence type="ECO:0000256" key="1">
    <source>
        <dbReference type="SAM" id="Phobius"/>
    </source>
</evidence>
<keyword evidence="1" id="KW-1133">Transmembrane helix</keyword>
<name>A0A1V6TX24_9EURO</name>
<organism evidence="2 3">
    <name type="scientific">Penicillium steckii</name>
    <dbReference type="NCBI Taxonomy" id="303698"/>
    <lineage>
        <taxon>Eukaryota</taxon>
        <taxon>Fungi</taxon>
        <taxon>Dikarya</taxon>
        <taxon>Ascomycota</taxon>
        <taxon>Pezizomycotina</taxon>
        <taxon>Eurotiomycetes</taxon>
        <taxon>Eurotiomycetidae</taxon>
        <taxon>Eurotiales</taxon>
        <taxon>Aspergillaceae</taxon>
        <taxon>Penicillium</taxon>
    </lineage>
</organism>
<keyword evidence="1" id="KW-0472">Membrane</keyword>
<dbReference type="AlphaFoldDB" id="A0A1V6TX24"/>
<gene>
    <name evidence="2" type="ORF">PENSTE_c002G00786</name>
</gene>
<dbReference type="EMBL" id="MLKD01000002">
    <property type="protein sequence ID" value="OQE30113.1"/>
    <property type="molecule type" value="Genomic_DNA"/>
</dbReference>
<keyword evidence="1" id="KW-0812">Transmembrane</keyword>
<comment type="caution">
    <text evidence="2">The sequence shown here is derived from an EMBL/GenBank/DDBJ whole genome shotgun (WGS) entry which is preliminary data.</text>
</comment>
<keyword evidence="3" id="KW-1185">Reference proteome</keyword>
<evidence type="ECO:0000313" key="3">
    <source>
        <dbReference type="Proteomes" id="UP000191285"/>
    </source>
</evidence>